<comment type="caution">
    <text evidence="3">The sequence shown here is derived from an EMBL/GenBank/DDBJ whole genome shotgun (WGS) entry which is preliminary data.</text>
</comment>
<protein>
    <submittedName>
        <fullName evidence="3">SDR family NAD(P)-dependent oxidoreductase</fullName>
        <ecNumber evidence="3">1.1.1.-</ecNumber>
    </submittedName>
</protein>
<sequence length="296" mass="31048">MTSPDVFNLLAGRAVVITGAGRGLGAAYARAIAEAGAAVVVNDIDVDEANEVAAAIVKAGGQAVAHPADITDWSQADALIERCVSEFGAIDGLVNNAGYFSLALPQDQQPDPLRRTIDVNLYGTAACGVLALRRMVDRGRGVVLNVTSGEQMGKTASAIYGASKAAVATLTYSWAEDMRGRGIRVNAISPNAHTRMATVYQEFVGGEAGGQNIGLAPEVNAPLVVYLLSDLSTAITGQVVRINGAELMLCTHPGILDPVLRRDTWTVDAIAEAFATDLAHRQQPAGVHRVRTEFLD</sequence>
<dbReference type="PANTHER" id="PTHR42760:SF40">
    <property type="entry name" value="3-OXOACYL-[ACYL-CARRIER-PROTEIN] REDUCTASE, CHLOROPLASTIC"/>
    <property type="match status" value="1"/>
</dbReference>
<gene>
    <name evidence="3" type="ORF">ACFPIJ_15805</name>
</gene>
<dbReference type="EMBL" id="JBHSIU010000018">
    <property type="protein sequence ID" value="MFC4999300.1"/>
    <property type="molecule type" value="Genomic_DNA"/>
</dbReference>
<dbReference type="EC" id="1.1.1.-" evidence="3"/>
<dbReference type="GO" id="GO:0016491">
    <property type="term" value="F:oxidoreductase activity"/>
    <property type="evidence" value="ECO:0007669"/>
    <property type="project" value="UniProtKB-KW"/>
</dbReference>
<comment type="similarity">
    <text evidence="1 2">Belongs to the short-chain dehydrogenases/reductases (SDR) family.</text>
</comment>
<dbReference type="CDD" id="cd05233">
    <property type="entry name" value="SDR_c"/>
    <property type="match status" value="1"/>
</dbReference>
<keyword evidence="3" id="KW-0560">Oxidoreductase</keyword>
<proteinExistence type="inferred from homology"/>
<dbReference type="PRINTS" id="PR00081">
    <property type="entry name" value="GDHRDH"/>
</dbReference>
<reference evidence="4" key="1">
    <citation type="journal article" date="2019" name="Int. J. Syst. Evol. Microbiol.">
        <title>The Global Catalogue of Microorganisms (GCM) 10K type strain sequencing project: providing services to taxonomists for standard genome sequencing and annotation.</title>
        <authorList>
            <consortium name="The Broad Institute Genomics Platform"/>
            <consortium name="The Broad Institute Genome Sequencing Center for Infectious Disease"/>
            <person name="Wu L."/>
            <person name="Ma J."/>
        </authorList>
    </citation>
    <scope>NUCLEOTIDE SEQUENCE [LARGE SCALE GENOMIC DNA]</scope>
    <source>
        <strain evidence="4">CGMCC 4.7152</strain>
    </source>
</reference>
<evidence type="ECO:0000313" key="3">
    <source>
        <dbReference type="EMBL" id="MFC4999300.1"/>
    </source>
</evidence>
<dbReference type="Gene3D" id="3.40.50.720">
    <property type="entry name" value="NAD(P)-binding Rossmann-like Domain"/>
    <property type="match status" value="1"/>
</dbReference>
<dbReference type="PANTHER" id="PTHR42760">
    <property type="entry name" value="SHORT-CHAIN DEHYDROGENASES/REDUCTASES FAMILY MEMBER"/>
    <property type="match status" value="1"/>
</dbReference>
<dbReference type="RefSeq" id="WP_380115687.1">
    <property type="nucleotide sequence ID" value="NZ_JBHSIU010000018.1"/>
</dbReference>
<accession>A0ABV9VUU2</accession>
<dbReference type="InterPro" id="IPR002347">
    <property type="entry name" value="SDR_fam"/>
</dbReference>
<dbReference type="Pfam" id="PF00106">
    <property type="entry name" value="adh_short"/>
    <property type="match status" value="1"/>
</dbReference>
<dbReference type="SUPFAM" id="SSF51735">
    <property type="entry name" value="NAD(P)-binding Rossmann-fold domains"/>
    <property type="match status" value="1"/>
</dbReference>
<dbReference type="Proteomes" id="UP001595912">
    <property type="component" value="Unassembled WGS sequence"/>
</dbReference>
<evidence type="ECO:0000313" key="4">
    <source>
        <dbReference type="Proteomes" id="UP001595912"/>
    </source>
</evidence>
<evidence type="ECO:0000256" key="1">
    <source>
        <dbReference type="ARBA" id="ARBA00006484"/>
    </source>
</evidence>
<organism evidence="3 4">
    <name type="scientific">Dactylosporangium cerinum</name>
    <dbReference type="NCBI Taxonomy" id="1434730"/>
    <lineage>
        <taxon>Bacteria</taxon>
        <taxon>Bacillati</taxon>
        <taxon>Actinomycetota</taxon>
        <taxon>Actinomycetes</taxon>
        <taxon>Micromonosporales</taxon>
        <taxon>Micromonosporaceae</taxon>
        <taxon>Dactylosporangium</taxon>
    </lineage>
</organism>
<dbReference type="InterPro" id="IPR036291">
    <property type="entry name" value="NAD(P)-bd_dom_sf"/>
</dbReference>
<keyword evidence="4" id="KW-1185">Reference proteome</keyword>
<name>A0ABV9VUU2_9ACTN</name>
<dbReference type="PRINTS" id="PR00080">
    <property type="entry name" value="SDRFAMILY"/>
</dbReference>
<evidence type="ECO:0000256" key="2">
    <source>
        <dbReference type="RuleBase" id="RU000363"/>
    </source>
</evidence>